<evidence type="ECO:0000256" key="2">
    <source>
        <dbReference type="ARBA" id="ARBA00005642"/>
    </source>
</evidence>
<dbReference type="RefSeq" id="WP_012594627.1">
    <property type="nucleotide sequence ID" value="NC_011726.1"/>
</dbReference>
<dbReference type="SUPFAM" id="SSF55120">
    <property type="entry name" value="Pseudouridine synthase"/>
    <property type="match status" value="1"/>
</dbReference>
<comment type="function">
    <text evidence="5">Responsible for synthesis of pseudouridine from uracil-55 in the psi GC loop of transfer RNAs.</text>
</comment>
<keyword evidence="9" id="KW-1185">Reference proteome</keyword>
<keyword evidence="4 5" id="KW-0413">Isomerase</keyword>
<evidence type="ECO:0000313" key="8">
    <source>
        <dbReference type="EMBL" id="ACK65353.1"/>
    </source>
</evidence>
<sequence length="308" mass="33940">MFGFIALNKPSGMTSHDCVARVRKIIKQKKVGHGGTLDPAATGVLPIAVGQATRLLAFLPENKAYRAKIRLGVQTATDDLEGEVIRTQTAPNLTLEQVEPLLSQFLGSIQQIPPMYSAIQKDGKRLYELARQGETPEVPSREVRIDDIKVINWYSSKFPELELDIACGAGTYIRAIARDLGAMLNIGGTLASLTRTESCGMKLLDSISLEQLKIEIDQGTFSLISPDIALQHLGQISLSETDTQRWFHGQRIAQDLSLLSDVVRVYDKGGDLIGIGNLVKHDSYQVLSPKIVFKFDAEAQRRREILEG</sequence>
<dbReference type="InterPro" id="IPR002501">
    <property type="entry name" value="PsdUridine_synth_N"/>
</dbReference>
<dbReference type="STRING" id="41431.PCC8801_1288"/>
<name>B7K3L1_RIPO1</name>
<dbReference type="GO" id="GO:0031119">
    <property type="term" value="P:tRNA pseudouridine synthesis"/>
    <property type="evidence" value="ECO:0007669"/>
    <property type="project" value="UniProtKB-UniRule"/>
</dbReference>
<proteinExistence type="inferred from homology"/>
<evidence type="ECO:0000256" key="5">
    <source>
        <dbReference type="HAMAP-Rule" id="MF_01080"/>
    </source>
</evidence>
<dbReference type="GO" id="GO:1990481">
    <property type="term" value="P:mRNA pseudouridine synthesis"/>
    <property type="evidence" value="ECO:0007669"/>
    <property type="project" value="TreeGrafter"/>
</dbReference>
<accession>B7K3L1</accession>
<protein>
    <recommendedName>
        <fullName evidence="5">tRNA pseudouridine synthase B</fullName>
        <ecNumber evidence="5">5.4.99.25</ecNumber>
    </recommendedName>
    <alternativeName>
        <fullName evidence="5">tRNA pseudouridine(55) synthase</fullName>
        <shortName evidence="5">Psi55 synthase</shortName>
    </alternativeName>
    <alternativeName>
        <fullName evidence="5">tRNA pseudouridylate synthase</fullName>
    </alternativeName>
    <alternativeName>
        <fullName evidence="5">tRNA-uridine isomerase</fullName>
    </alternativeName>
</protein>
<dbReference type="InterPro" id="IPR014780">
    <property type="entry name" value="tRNA_psdUridine_synth_TruB"/>
</dbReference>
<dbReference type="Proteomes" id="UP000008204">
    <property type="component" value="Chromosome"/>
</dbReference>
<dbReference type="EC" id="5.4.99.25" evidence="5"/>
<dbReference type="OrthoDB" id="9802309at2"/>
<dbReference type="PANTHER" id="PTHR13767:SF2">
    <property type="entry name" value="PSEUDOURIDYLATE SYNTHASE TRUB1"/>
    <property type="match status" value="1"/>
</dbReference>
<evidence type="ECO:0000313" key="9">
    <source>
        <dbReference type="Proteomes" id="UP000008204"/>
    </source>
</evidence>
<evidence type="ECO:0000259" key="6">
    <source>
        <dbReference type="Pfam" id="PF01509"/>
    </source>
</evidence>
<dbReference type="GO" id="GO:0160148">
    <property type="term" value="F:tRNA pseudouridine(55) synthase activity"/>
    <property type="evidence" value="ECO:0007669"/>
    <property type="project" value="UniProtKB-EC"/>
</dbReference>
<dbReference type="KEGG" id="cyp:PCC8801_1288"/>
<evidence type="ECO:0000256" key="1">
    <source>
        <dbReference type="ARBA" id="ARBA00000385"/>
    </source>
</evidence>
<comment type="similarity">
    <text evidence="2 5">Belongs to the pseudouridine synthase TruB family. Type 1 subfamily.</text>
</comment>
<dbReference type="HOGENOM" id="CLU_032087_0_0_3"/>
<dbReference type="AlphaFoldDB" id="B7K3L1"/>
<dbReference type="InterPro" id="IPR020103">
    <property type="entry name" value="PsdUridine_synth_cat_dom_sf"/>
</dbReference>
<reference evidence="9" key="1">
    <citation type="journal article" date="2011" name="MBio">
        <title>Novel metabolic attributes of the genus Cyanothece, comprising a group of unicellular nitrogen-fixing Cyanobacteria.</title>
        <authorList>
            <person name="Bandyopadhyay A."/>
            <person name="Elvitigala T."/>
            <person name="Welsh E."/>
            <person name="Stockel J."/>
            <person name="Liberton M."/>
            <person name="Min H."/>
            <person name="Sherman L.A."/>
            <person name="Pakrasi H.B."/>
        </authorList>
    </citation>
    <scope>NUCLEOTIDE SEQUENCE [LARGE SCALE GENOMIC DNA]</scope>
    <source>
        <strain evidence="9">PCC 8801</strain>
    </source>
</reference>
<feature type="domain" description="tRNA pseudouridine synthase II TruB subfamily 1 C-terminal" evidence="7">
    <location>
        <begin position="235"/>
        <end position="280"/>
    </location>
</feature>
<feature type="active site" description="Nucleophile" evidence="5">
    <location>
        <position position="38"/>
    </location>
</feature>
<dbReference type="HAMAP" id="MF_01080">
    <property type="entry name" value="TruB_bact"/>
    <property type="match status" value="1"/>
</dbReference>
<dbReference type="Gene3D" id="3.30.2350.10">
    <property type="entry name" value="Pseudouridine synthase"/>
    <property type="match status" value="1"/>
</dbReference>
<dbReference type="InterPro" id="IPR015240">
    <property type="entry name" value="tRNA_sdUridine_synth_fam1_C"/>
</dbReference>
<dbReference type="eggNOG" id="COG0130">
    <property type="taxonomic scope" value="Bacteria"/>
</dbReference>
<comment type="catalytic activity">
    <reaction evidence="1 5">
        <text>uridine(55) in tRNA = pseudouridine(55) in tRNA</text>
        <dbReference type="Rhea" id="RHEA:42532"/>
        <dbReference type="Rhea" id="RHEA-COMP:10101"/>
        <dbReference type="Rhea" id="RHEA-COMP:10102"/>
        <dbReference type="ChEBI" id="CHEBI:65314"/>
        <dbReference type="ChEBI" id="CHEBI:65315"/>
        <dbReference type="EC" id="5.4.99.25"/>
    </reaction>
</comment>
<dbReference type="EMBL" id="CP001287">
    <property type="protein sequence ID" value="ACK65353.1"/>
    <property type="molecule type" value="Genomic_DNA"/>
</dbReference>
<dbReference type="GO" id="GO:0003723">
    <property type="term" value="F:RNA binding"/>
    <property type="evidence" value="ECO:0007669"/>
    <property type="project" value="InterPro"/>
</dbReference>
<evidence type="ECO:0000256" key="3">
    <source>
        <dbReference type="ARBA" id="ARBA00022694"/>
    </source>
</evidence>
<dbReference type="CDD" id="cd02573">
    <property type="entry name" value="PseudoU_synth_EcTruB"/>
    <property type="match status" value="1"/>
</dbReference>
<dbReference type="PANTHER" id="PTHR13767">
    <property type="entry name" value="TRNA-PSEUDOURIDINE SYNTHASE"/>
    <property type="match status" value="1"/>
</dbReference>
<evidence type="ECO:0000259" key="7">
    <source>
        <dbReference type="Pfam" id="PF09157"/>
    </source>
</evidence>
<dbReference type="Pfam" id="PF01509">
    <property type="entry name" value="TruB_N"/>
    <property type="match status" value="1"/>
</dbReference>
<evidence type="ECO:0000256" key="4">
    <source>
        <dbReference type="ARBA" id="ARBA00023235"/>
    </source>
</evidence>
<dbReference type="NCBIfam" id="TIGR00431">
    <property type="entry name" value="TruB"/>
    <property type="match status" value="1"/>
</dbReference>
<dbReference type="Pfam" id="PF09157">
    <property type="entry name" value="TruB-C_2"/>
    <property type="match status" value="1"/>
</dbReference>
<keyword evidence="3 5" id="KW-0819">tRNA processing</keyword>
<organism evidence="8 9">
    <name type="scientific">Rippkaea orientalis (strain PCC 8801 / RF-1)</name>
    <name type="common">Cyanothece sp. (strain PCC 8801)</name>
    <dbReference type="NCBI Taxonomy" id="41431"/>
    <lineage>
        <taxon>Bacteria</taxon>
        <taxon>Bacillati</taxon>
        <taxon>Cyanobacteriota</taxon>
        <taxon>Cyanophyceae</taxon>
        <taxon>Oscillatoriophycideae</taxon>
        <taxon>Chroococcales</taxon>
        <taxon>Aphanothecaceae</taxon>
        <taxon>Rippkaea</taxon>
        <taxon>Rippkaea orientalis</taxon>
    </lineage>
</organism>
<feature type="domain" description="Pseudouridine synthase II N-terminal" evidence="6">
    <location>
        <begin position="23"/>
        <end position="173"/>
    </location>
</feature>
<gene>
    <name evidence="5" type="primary">truB</name>
    <name evidence="8" type="ordered locus">PCC8801_1288</name>
</gene>